<feature type="domain" description="Mechanosensitive ion channel MscS" evidence="9">
    <location>
        <begin position="569"/>
        <end position="632"/>
    </location>
</feature>
<dbReference type="InterPro" id="IPR049142">
    <property type="entry name" value="MS_channel_1st"/>
</dbReference>
<dbReference type="SUPFAM" id="SSF82861">
    <property type="entry name" value="Mechanosensitive channel protein MscS (YggB), transmembrane region"/>
    <property type="match status" value="1"/>
</dbReference>
<evidence type="ECO:0000256" key="3">
    <source>
        <dbReference type="ARBA" id="ARBA00022475"/>
    </source>
</evidence>
<reference evidence="13 14" key="1">
    <citation type="journal article" date="2014" name="Int. J. Syst. Evol. Microbiol.">
        <title>Oceanisphaera profunda sp. nov., a marine bacterium isolated from deep-sea sediment, and emended description of the genus Oceanisphaera.</title>
        <authorList>
            <person name="Xu Z."/>
            <person name="Zhang X.Y."/>
            <person name="Su H.N."/>
            <person name="Yu Z.C."/>
            <person name="Liu C."/>
            <person name="Li H."/>
            <person name="Chen X.L."/>
            <person name="Song X.Y."/>
            <person name="Xie B.B."/>
            <person name="Qin Q.L."/>
            <person name="Zhou B.C."/>
            <person name="Shi M."/>
            <person name="Huang Y."/>
            <person name="Zhang Y.Z."/>
        </authorList>
    </citation>
    <scope>NUCLEOTIDE SEQUENCE [LARGE SCALE GENOMIC DNA]</scope>
    <source>
        <strain evidence="13 14">SM1222</strain>
    </source>
</reference>
<evidence type="ECO:0000256" key="4">
    <source>
        <dbReference type="ARBA" id="ARBA00022692"/>
    </source>
</evidence>
<evidence type="ECO:0000259" key="10">
    <source>
        <dbReference type="Pfam" id="PF21082"/>
    </source>
</evidence>
<dbReference type="InterPro" id="IPR010920">
    <property type="entry name" value="LSM_dom_sf"/>
</dbReference>
<feature type="transmembrane region" description="Helical" evidence="8">
    <location>
        <begin position="480"/>
        <end position="500"/>
    </location>
</feature>
<dbReference type="EMBL" id="CP021377">
    <property type="protein sequence ID" value="ART81379.1"/>
    <property type="molecule type" value="Genomic_DNA"/>
</dbReference>
<dbReference type="PANTHER" id="PTHR30460:SF0">
    <property type="entry name" value="MODERATE CONDUCTANCE MECHANOSENSITIVE CHANNEL YBIO"/>
    <property type="match status" value="1"/>
</dbReference>
<feature type="compositionally biased region" description="Low complexity" evidence="7">
    <location>
        <begin position="47"/>
        <end position="64"/>
    </location>
</feature>
<keyword evidence="5 8" id="KW-1133">Transmembrane helix</keyword>
<dbReference type="Gene3D" id="2.30.30.60">
    <property type="match status" value="1"/>
</dbReference>
<feature type="transmembrane region" description="Helical" evidence="8">
    <location>
        <begin position="384"/>
        <end position="406"/>
    </location>
</feature>
<evidence type="ECO:0000256" key="5">
    <source>
        <dbReference type="ARBA" id="ARBA00022989"/>
    </source>
</evidence>
<feature type="transmembrane region" description="Helical" evidence="8">
    <location>
        <begin position="548"/>
        <end position="566"/>
    </location>
</feature>
<evidence type="ECO:0000256" key="6">
    <source>
        <dbReference type="ARBA" id="ARBA00023136"/>
    </source>
</evidence>
<dbReference type="Gene3D" id="3.30.70.100">
    <property type="match status" value="1"/>
</dbReference>
<name>A0A1Y0D1H8_9GAMM</name>
<feature type="region of interest" description="Disordered" evidence="7">
    <location>
        <begin position="761"/>
        <end position="792"/>
    </location>
</feature>
<evidence type="ECO:0000256" key="8">
    <source>
        <dbReference type="SAM" id="Phobius"/>
    </source>
</evidence>
<evidence type="ECO:0000259" key="12">
    <source>
        <dbReference type="Pfam" id="PF25392"/>
    </source>
</evidence>
<evidence type="ECO:0000313" key="14">
    <source>
        <dbReference type="Proteomes" id="UP000243937"/>
    </source>
</evidence>
<dbReference type="Gene3D" id="1.10.287.1260">
    <property type="match status" value="1"/>
</dbReference>
<comment type="subcellular location">
    <subcellularLocation>
        <location evidence="1">Cell membrane</location>
        <topology evidence="1">Multi-pass membrane protein</topology>
    </subcellularLocation>
</comment>
<feature type="region of interest" description="Disordered" evidence="7">
    <location>
        <begin position="44"/>
        <end position="75"/>
    </location>
</feature>
<dbReference type="InterPro" id="IPR045276">
    <property type="entry name" value="YbiO_bact"/>
</dbReference>
<dbReference type="OrthoDB" id="6500477at2"/>
<feature type="domain" description="Moderate conductance mechanosensitive channel YbiO-like transmembrane helix 1" evidence="12">
    <location>
        <begin position="388"/>
        <end position="466"/>
    </location>
</feature>
<feature type="transmembrane region" description="Helical" evidence="8">
    <location>
        <begin position="275"/>
        <end position="293"/>
    </location>
</feature>
<feature type="transmembrane region" description="Helical" evidence="8">
    <location>
        <begin position="117"/>
        <end position="138"/>
    </location>
</feature>
<feature type="transmembrane region" description="Helical" evidence="8">
    <location>
        <begin position="305"/>
        <end position="326"/>
    </location>
</feature>
<evidence type="ECO:0000256" key="2">
    <source>
        <dbReference type="ARBA" id="ARBA00008017"/>
    </source>
</evidence>
<evidence type="ECO:0000259" key="11">
    <source>
        <dbReference type="Pfam" id="PF21088"/>
    </source>
</evidence>
<evidence type="ECO:0000313" key="13">
    <source>
        <dbReference type="EMBL" id="ART81379.1"/>
    </source>
</evidence>
<dbReference type="InterPro" id="IPR006685">
    <property type="entry name" value="MscS_channel_2nd"/>
</dbReference>
<dbReference type="Pfam" id="PF21088">
    <property type="entry name" value="MS_channel_1st"/>
    <property type="match status" value="1"/>
</dbReference>
<proteinExistence type="inferred from homology"/>
<dbReference type="InterPro" id="IPR023408">
    <property type="entry name" value="MscS_beta-dom_sf"/>
</dbReference>
<keyword evidence="3" id="KW-1003">Cell membrane</keyword>
<sequence>MSVAHAQSATPPSPAPYDALAEILENEQTRTQLIEQLHLLSEQQKLPASQTQAAQDSPAASPSEQTDEPSKTKQLADTTRNIAGDMGKQFHSLANVIQSLLMGDIDGDNGNFKMSKFVSASINLGLVIIATWVIFWLLRRLARPIFTRLSHWSRHSESNSESNSESIHEHIAVAHNDEATNEAHSSSKTPVLRLVVGVAVAAVVDILALGLAYAAGSLIATFVIGQTGELTTQASLFLNAFLVIELLKAGLRVLFSSGYDGLRLLPINGREARYWNRWFALLIGLVGYGVMVLEPLVNINVSPTLSQAINTLIMLIAFIYAVIVILKNRLRLRRAIRLQAEKSTLSAGQFSLILLSRTWHLIALAYFATVFVLTLLSPAEALPFVLYATLKTLAVIVVAILLSTLLSQTIGRHISLSDDLRRKLPLLEPRINSYVPTALRFLRILIVSMAVLLVLNAWYIVDLNAWYESEAGGKLMSKVIAVAIILAVAALLWVLLASLIEHKLNPETGSGQPSARAQTLLLLFRNALAITLATMTFMIALSQIGINIGPLIAGAGVLGLAIGFGAQKLVQDIITGVFIQIENAMNTGDVVTLAGITGTAEKLSIRSVGIRDLSGTYHIIPFSSVDTVSNYMREFGYHVGEYRVAYRESIDAAINQLQLAFDELAASQDMKREVLDALEVSGVVALADSSVNIRVRIKTTPGMQWAVGRAYNRLVKQYFEQAGIEIPFPHSTVYFGVDKAGSAPAANVQLMEHAVEQAATEERQAKPLNVKLKAKPTAASHLSDDAPNDNDD</sequence>
<dbReference type="InterPro" id="IPR011014">
    <property type="entry name" value="MscS_channel_TM-2"/>
</dbReference>
<dbReference type="Pfam" id="PF25392">
    <property type="entry name" value="MS_channel_TM1"/>
    <property type="match status" value="1"/>
</dbReference>
<dbReference type="GO" id="GO:0008381">
    <property type="term" value="F:mechanosensitive monoatomic ion channel activity"/>
    <property type="evidence" value="ECO:0007669"/>
    <property type="project" value="InterPro"/>
</dbReference>
<dbReference type="InterPro" id="IPR011066">
    <property type="entry name" value="MscS_channel_C_sf"/>
</dbReference>
<comment type="similarity">
    <text evidence="2">Belongs to the MscS (TC 1.A.23) family.</text>
</comment>
<organism evidence="13 14">
    <name type="scientific">Oceanisphaera profunda</name>
    <dbReference type="NCBI Taxonomy" id="1416627"/>
    <lineage>
        <taxon>Bacteria</taxon>
        <taxon>Pseudomonadati</taxon>
        <taxon>Pseudomonadota</taxon>
        <taxon>Gammaproteobacteria</taxon>
        <taxon>Aeromonadales</taxon>
        <taxon>Aeromonadaceae</taxon>
        <taxon>Oceanisphaera</taxon>
    </lineage>
</organism>
<feature type="transmembrane region" description="Helical" evidence="8">
    <location>
        <begin position="520"/>
        <end position="542"/>
    </location>
</feature>
<gene>
    <name evidence="13" type="ORF">CBP31_00970</name>
</gene>
<dbReference type="Pfam" id="PF00924">
    <property type="entry name" value="MS_channel_2nd"/>
    <property type="match status" value="1"/>
</dbReference>
<dbReference type="Pfam" id="PF21082">
    <property type="entry name" value="MS_channel_3rd"/>
    <property type="match status" value="1"/>
</dbReference>
<dbReference type="SUPFAM" id="SSF50182">
    <property type="entry name" value="Sm-like ribonucleoproteins"/>
    <property type="match status" value="1"/>
</dbReference>
<feature type="transmembrane region" description="Helical" evidence="8">
    <location>
        <begin position="359"/>
        <end position="378"/>
    </location>
</feature>
<feature type="transmembrane region" description="Helical" evidence="8">
    <location>
        <begin position="194"/>
        <end position="224"/>
    </location>
</feature>
<dbReference type="InterPro" id="IPR057485">
    <property type="entry name" value="YbiO-like_TM1"/>
</dbReference>
<accession>A0A1Y0D1H8</accession>
<keyword evidence="6 8" id="KW-0472">Membrane</keyword>
<dbReference type="Proteomes" id="UP000243937">
    <property type="component" value="Chromosome"/>
</dbReference>
<evidence type="ECO:0000256" key="7">
    <source>
        <dbReference type="SAM" id="MobiDB-lite"/>
    </source>
</evidence>
<dbReference type="KEGG" id="opf:CBP31_00970"/>
<keyword evidence="14" id="KW-1185">Reference proteome</keyword>
<keyword evidence="4 8" id="KW-0812">Transmembrane</keyword>
<feature type="domain" description="Mechanosensitive ion channel transmembrane helices 2/3" evidence="11">
    <location>
        <begin position="527"/>
        <end position="567"/>
    </location>
</feature>
<feature type="transmembrane region" description="Helical" evidence="8">
    <location>
        <begin position="236"/>
        <end position="255"/>
    </location>
</feature>
<dbReference type="PANTHER" id="PTHR30460">
    <property type="entry name" value="MODERATE CONDUCTANCE MECHANOSENSITIVE CHANNEL YBIO"/>
    <property type="match status" value="1"/>
</dbReference>
<feature type="domain" description="Mechanosensitive ion channel MscS C-terminal" evidence="10">
    <location>
        <begin position="653"/>
        <end position="726"/>
    </location>
</feature>
<evidence type="ECO:0000259" key="9">
    <source>
        <dbReference type="Pfam" id="PF00924"/>
    </source>
</evidence>
<feature type="transmembrane region" description="Helical" evidence="8">
    <location>
        <begin position="441"/>
        <end position="460"/>
    </location>
</feature>
<dbReference type="GO" id="GO:0005886">
    <property type="term" value="C:plasma membrane"/>
    <property type="evidence" value="ECO:0007669"/>
    <property type="project" value="UniProtKB-SubCell"/>
</dbReference>
<dbReference type="AlphaFoldDB" id="A0A1Y0D1H8"/>
<evidence type="ECO:0000256" key="1">
    <source>
        <dbReference type="ARBA" id="ARBA00004651"/>
    </source>
</evidence>
<protein>
    <submittedName>
        <fullName evidence="13">Mechanosensitive ion channel protein MscS</fullName>
    </submittedName>
</protein>
<dbReference type="InterPro" id="IPR049278">
    <property type="entry name" value="MS_channel_C"/>
</dbReference>
<dbReference type="SUPFAM" id="SSF82689">
    <property type="entry name" value="Mechanosensitive channel protein MscS (YggB), C-terminal domain"/>
    <property type="match status" value="1"/>
</dbReference>